<dbReference type="EMBL" id="BAAARV010000004">
    <property type="protein sequence ID" value="GAA2327378.1"/>
    <property type="molecule type" value="Genomic_DNA"/>
</dbReference>
<evidence type="ECO:0000313" key="2">
    <source>
        <dbReference type="Proteomes" id="UP001501444"/>
    </source>
</evidence>
<reference evidence="1 2" key="1">
    <citation type="journal article" date="2019" name="Int. J. Syst. Evol. Microbiol.">
        <title>The Global Catalogue of Microorganisms (GCM) 10K type strain sequencing project: providing services to taxonomists for standard genome sequencing and annotation.</title>
        <authorList>
            <consortium name="The Broad Institute Genomics Platform"/>
            <consortium name="The Broad Institute Genome Sequencing Center for Infectious Disease"/>
            <person name="Wu L."/>
            <person name="Ma J."/>
        </authorList>
    </citation>
    <scope>NUCLEOTIDE SEQUENCE [LARGE SCALE GENOMIC DNA]</scope>
    <source>
        <strain evidence="1 2">JCM 3272</strain>
    </source>
</reference>
<gene>
    <name evidence="1" type="ORF">GCM10010170_003000</name>
</gene>
<comment type="caution">
    <text evidence="1">The sequence shown here is derived from an EMBL/GenBank/DDBJ whole genome shotgun (WGS) entry which is preliminary data.</text>
</comment>
<keyword evidence="2" id="KW-1185">Reference proteome</keyword>
<organism evidence="1 2">
    <name type="scientific">Dactylosporangium salmoneum</name>
    <dbReference type="NCBI Taxonomy" id="53361"/>
    <lineage>
        <taxon>Bacteria</taxon>
        <taxon>Bacillati</taxon>
        <taxon>Actinomycetota</taxon>
        <taxon>Actinomycetes</taxon>
        <taxon>Micromonosporales</taxon>
        <taxon>Micromonosporaceae</taxon>
        <taxon>Dactylosporangium</taxon>
    </lineage>
</organism>
<sequence length="93" mass="9901">MIAFLICAALGLAAVAGVFLTLYLTTERALTKTRARCRKLADDLFASELERDQLAAQLARHLDATQPLPAAAVDEGLAALDRMTWTIDDGGAA</sequence>
<evidence type="ECO:0000313" key="1">
    <source>
        <dbReference type="EMBL" id="GAA2327378.1"/>
    </source>
</evidence>
<name>A0ABN3FDD2_9ACTN</name>
<dbReference type="RefSeq" id="WP_344610341.1">
    <property type="nucleotide sequence ID" value="NZ_BAAARV010000004.1"/>
</dbReference>
<protein>
    <submittedName>
        <fullName evidence="1">Uncharacterized protein</fullName>
    </submittedName>
</protein>
<accession>A0ABN3FDD2</accession>
<proteinExistence type="predicted"/>
<dbReference type="Proteomes" id="UP001501444">
    <property type="component" value="Unassembled WGS sequence"/>
</dbReference>